<keyword evidence="2" id="KW-0539">Nucleus</keyword>
<dbReference type="PANTHER" id="PTHR11829">
    <property type="entry name" value="FORKHEAD BOX PROTEIN"/>
    <property type="match status" value="1"/>
</dbReference>
<dbReference type="PROSITE" id="PS00657">
    <property type="entry name" value="FORK_HEAD_1"/>
    <property type="match status" value="1"/>
</dbReference>
<accession>A0A1I7XDL2</accession>
<dbReference type="InterPro" id="IPR018122">
    <property type="entry name" value="TF_fork_head_CS_1"/>
</dbReference>
<feature type="compositionally biased region" description="Low complexity" evidence="3">
    <location>
        <begin position="27"/>
        <end position="38"/>
    </location>
</feature>
<name>A0A1I7XDL2_HETBA</name>
<keyword evidence="5" id="KW-1185">Reference proteome</keyword>
<reference evidence="6" key="1">
    <citation type="submission" date="2016-11" db="UniProtKB">
        <authorList>
            <consortium name="WormBaseParasite"/>
        </authorList>
    </citation>
    <scope>IDENTIFICATION</scope>
</reference>
<dbReference type="Pfam" id="PF00250">
    <property type="entry name" value="Forkhead"/>
    <property type="match status" value="1"/>
</dbReference>
<organism evidence="5 6">
    <name type="scientific">Heterorhabditis bacteriophora</name>
    <name type="common">Entomopathogenic nematode worm</name>
    <dbReference type="NCBI Taxonomy" id="37862"/>
    <lineage>
        <taxon>Eukaryota</taxon>
        <taxon>Metazoa</taxon>
        <taxon>Ecdysozoa</taxon>
        <taxon>Nematoda</taxon>
        <taxon>Chromadorea</taxon>
        <taxon>Rhabditida</taxon>
        <taxon>Rhabditina</taxon>
        <taxon>Rhabditomorpha</taxon>
        <taxon>Strongyloidea</taxon>
        <taxon>Heterorhabditidae</taxon>
        <taxon>Heterorhabditis</taxon>
    </lineage>
</organism>
<evidence type="ECO:0000256" key="2">
    <source>
        <dbReference type="PROSITE-ProRule" id="PRU00089"/>
    </source>
</evidence>
<dbReference type="PANTHER" id="PTHR11829:SF341">
    <property type="entry name" value="FORK-HEAD DOMAIN-CONTAINING PROTEIN"/>
    <property type="match status" value="1"/>
</dbReference>
<dbReference type="InterPro" id="IPR001766">
    <property type="entry name" value="Fork_head_dom"/>
</dbReference>
<feature type="domain" description="Fork-head" evidence="4">
    <location>
        <begin position="45"/>
        <end position="101"/>
    </location>
</feature>
<dbReference type="CDD" id="cd00059">
    <property type="entry name" value="FH_FOX"/>
    <property type="match status" value="1"/>
</dbReference>
<dbReference type="InterPro" id="IPR050211">
    <property type="entry name" value="FOX_domain-containing"/>
</dbReference>
<evidence type="ECO:0000256" key="1">
    <source>
        <dbReference type="ARBA" id="ARBA00023125"/>
    </source>
</evidence>
<protein>
    <submittedName>
        <fullName evidence="6">Fork-head domain-containing protein</fullName>
    </submittedName>
</protein>
<feature type="DNA-binding region" description="Fork-head" evidence="2">
    <location>
        <begin position="45"/>
        <end position="101"/>
    </location>
</feature>
<dbReference type="PROSITE" id="PS50039">
    <property type="entry name" value="FORK_HEAD_3"/>
    <property type="match status" value="1"/>
</dbReference>
<dbReference type="AlphaFoldDB" id="A0A1I7XDL2"/>
<dbReference type="InterPro" id="IPR036390">
    <property type="entry name" value="WH_DNA-bd_sf"/>
</dbReference>
<evidence type="ECO:0000313" key="6">
    <source>
        <dbReference type="WBParaSite" id="Hba_15620"/>
    </source>
</evidence>
<dbReference type="GO" id="GO:0009653">
    <property type="term" value="P:anatomical structure morphogenesis"/>
    <property type="evidence" value="ECO:0007669"/>
    <property type="project" value="TreeGrafter"/>
</dbReference>
<evidence type="ECO:0000259" key="4">
    <source>
        <dbReference type="PROSITE" id="PS50039"/>
    </source>
</evidence>
<dbReference type="WBParaSite" id="Hba_15620">
    <property type="protein sequence ID" value="Hba_15620"/>
    <property type="gene ID" value="Hba_15620"/>
</dbReference>
<evidence type="ECO:0000256" key="3">
    <source>
        <dbReference type="SAM" id="MobiDB-lite"/>
    </source>
</evidence>
<dbReference type="SUPFAM" id="SSF46785">
    <property type="entry name" value="Winged helix' DNA-binding domain"/>
    <property type="match status" value="1"/>
</dbReference>
<dbReference type="Proteomes" id="UP000095283">
    <property type="component" value="Unplaced"/>
</dbReference>
<keyword evidence="1 2" id="KW-0238">DNA-binding</keyword>
<dbReference type="InterPro" id="IPR036388">
    <property type="entry name" value="WH-like_DNA-bd_sf"/>
</dbReference>
<dbReference type="GO" id="GO:0005634">
    <property type="term" value="C:nucleus"/>
    <property type="evidence" value="ECO:0007669"/>
    <property type="project" value="UniProtKB-SubCell"/>
</dbReference>
<dbReference type="Gene3D" id="1.10.10.10">
    <property type="entry name" value="Winged helix-like DNA-binding domain superfamily/Winged helix DNA-binding domain"/>
    <property type="match status" value="1"/>
</dbReference>
<sequence>MGELNSSLCQLNWLLAKGGETISEDLTPSSSSTKTISPRVKDDDKPPYSYSQLIKMAIENTPEQSSFIRIAVQNSVRHNLSLNKQFKRLDKREGEKGSLWMYVEAPERRIRAMNGSPPRVNPAIQRIYGKNKLHDYRQCTVEAPSYAGFSGASDQVPQSSSPLIDPTKISLFDKRLENPQHFNISNNANPIECATPNSFEEAQIDWLKIGMETAGLDYNNREEMSWLDTERLTEYLTNGFPGSRSPQSEVTVLHRNNAQSGNTFITDIKNTEQRKADILIGGMQQDENSEDEFDWNSIV</sequence>
<proteinExistence type="predicted"/>
<evidence type="ECO:0000313" key="5">
    <source>
        <dbReference type="Proteomes" id="UP000095283"/>
    </source>
</evidence>
<feature type="region of interest" description="Disordered" evidence="3">
    <location>
        <begin position="24"/>
        <end position="45"/>
    </location>
</feature>
<dbReference type="GO" id="GO:0030154">
    <property type="term" value="P:cell differentiation"/>
    <property type="evidence" value="ECO:0007669"/>
    <property type="project" value="TreeGrafter"/>
</dbReference>
<dbReference type="GO" id="GO:0000978">
    <property type="term" value="F:RNA polymerase II cis-regulatory region sequence-specific DNA binding"/>
    <property type="evidence" value="ECO:0007669"/>
    <property type="project" value="TreeGrafter"/>
</dbReference>
<comment type="subcellular location">
    <subcellularLocation>
        <location evidence="2">Nucleus</location>
    </subcellularLocation>
</comment>
<dbReference type="SMART" id="SM00339">
    <property type="entry name" value="FH"/>
    <property type="match status" value="1"/>
</dbReference>
<dbReference type="GO" id="GO:0000981">
    <property type="term" value="F:DNA-binding transcription factor activity, RNA polymerase II-specific"/>
    <property type="evidence" value="ECO:0007669"/>
    <property type="project" value="TreeGrafter"/>
</dbReference>